<reference evidence="3 4" key="2">
    <citation type="submission" date="2013-10" db="EMBL/GenBank/DDBJ databases">
        <title>The Genome Sequence of Fusobacterium nucleatum subsp. animalis D11.</title>
        <authorList>
            <consortium name="The Broad Institute Genomics Platform"/>
            <person name="Earl A."/>
            <person name="Ward D."/>
            <person name="Feldgarden M."/>
            <person name="Gevers D."/>
            <person name="Kostic A."/>
            <person name="Garrett W."/>
            <person name="Young S.K."/>
            <person name="Zeng Q."/>
            <person name="Gargeya S."/>
            <person name="Fitzgerald M."/>
            <person name="Abouelleil A."/>
            <person name="Alvarado L."/>
            <person name="Berlin A.M."/>
            <person name="Chapman S.B."/>
            <person name="Gainer-Dewar J."/>
            <person name="Goldberg J."/>
            <person name="Gnerre S."/>
            <person name="Griggs A."/>
            <person name="Gujja S."/>
            <person name="Hansen M."/>
            <person name="Howarth C."/>
            <person name="Imamovic A."/>
            <person name="Ireland A."/>
            <person name="Larimer J."/>
            <person name="McCowan C."/>
            <person name="Murphy C."/>
            <person name="Pearson M."/>
            <person name="Poon T.W."/>
            <person name="Priest M."/>
            <person name="Roberts A."/>
            <person name="Saif S."/>
            <person name="Shea T."/>
            <person name="Sykes S."/>
            <person name="Wortman J."/>
            <person name="Nusbaum C."/>
            <person name="Birren B."/>
        </authorList>
    </citation>
    <scope>NUCLEOTIDE SEQUENCE [LARGE SCALE GENOMIC DNA]</scope>
    <source>
        <strain evidence="3 4">D11</strain>
    </source>
</reference>
<dbReference type="SUPFAM" id="SSF52540">
    <property type="entry name" value="P-loop containing nucleoside triphosphate hydrolases"/>
    <property type="match status" value="1"/>
</dbReference>
<dbReference type="Gene3D" id="3.40.50.300">
    <property type="entry name" value="P-loop containing nucleotide triphosphate hydrolases"/>
    <property type="match status" value="1"/>
</dbReference>
<protein>
    <recommendedName>
        <fullName evidence="2">KAP NTPase domain-containing protein</fullName>
    </recommendedName>
</protein>
<evidence type="ECO:0000259" key="2">
    <source>
        <dbReference type="Pfam" id="PF07693"/>
    </source>
</evidence>
<feature type="coiled-coil region" evidence="1">
    <location>
        <begin position="579"/>
        <end position="620"/>
    </location>
</feature>
<comment type="caution">
    <text evidence="3">The sequence shown here is derived from an EMBL/GenBank/DDBJ whole genome shotgun (WGS) entry which is preliminary data.</text>
</comment>
<dbReference type="HOGENOM" id="CLU_022182_1_0_0"/>
<reference evidence="4" key="1">
    <citation type="submission" date="2009-02" db="EMBL/GenBank/DDBJ databases">
        <title>The Genome Sequence of Shigella sp. D9.</title>
        <authorList>
            <consortium name="The Broad Institute Genome Sequencing Platform"/>
            <person name="Ward D."/>
            <person name="Young S.K."/>
            <person name="Kodira C.D."/>
            <person name="Zeng Q."/>
            <person name="Koehrsen M."/>
            <person name="Alvarado L."/>
            <person name="Berlin A."/>
            <person name="Borenstein D."/>
            <person name="Chen Z."/>
            <person name="Engels R."/>
            <person name="Freedman E."/>
            <person name="Gellesch M."/>
            <person name="Goldberg J."/>
            <person name="Griggs A."/>
            <person name="Gujja S."/>
            <person name="Heiman D."/>
            <person name="Hepburn T."/>
            <person name="Howarth C."/>
            <person name="Jen D."/>
            <person name="Larson L."/>
            <person name="Lewis B."/>
            <person name="Mehta T."/>
            <person name="Park D."/>
            <person name="Pearson M."/>
            <person name="Roberts A."/>
            <person name="Saif S."/>
            <person name="Shea T."/>
            <person name="Shenoy N."/>
            <person name="Sisk P."/>
            <person name="Stolte C."/>
            <person name="Sykes S."/>
            <person name="Walk T."/>
            <person name="White J."/>
            <person name="Yandava C."/>
            <person name="Allen-Vercoe E."/>
            <person name="Strauss J."/>
            <person name="Sibley C."/>
            <person name="White A."/>
            <person name="Ambrose C."/>
            <person name="Lander E."/>
            <person name="Nusbaum C."/>
            <person name="Galagan J."/>
            <person name="Birren B."/>
        </authorList>
    </citation>
    <scope>NUCLEOTIDE SEQUENCE [LARGE SCALE GENOMIC DNA]</scope>
    <source>
        <strain evidence="4">D11</strain>
    </source>
</reference>
<evidence type="ECO:0000313" key="4">
    <source>
        <dbReference type="Proteomes" id="UP000004650"/>
    </source>
</evidence>
<name>D6BIE1_9FUSO</name>
<organism evidence="3 4">
    <name type="scientific">Fusobacterium animalis D11</name>
    <dbReference type="NCBI Taxonomy" id="556264"/>
    <lineage>
        <taxon>Bacteria</taxon>
        <taxon>Fusobacteriati</taxon>
        <taxon>Fusobacteriota</taxon>
        <taxon>Fusobacteriia</taxon>
        <taxon>Fusobacteriales</taxon>
        <taxon>Fusobacteriaceae</taxon>
        <taxon>Fusobacterium</taxon>
    </lineage>
</organism>
<evidence type="ECO:0000313" key="3">
    <source>
        <dbReference type="EMBL" id="EFD81938.1"/>
    </source>
</evidence>
<sequence>MKRYNIKTYEKAKIGDFSMLSNKEIIEVIQDYIEEDKYKSAILINGRWGSGKTFFIKEEISKVIIENIKNNGKYIYVSLYGVGNIEEISNKLYSEICSDMLVKLSGIEKEKIDEGIKLIPKLSPFTKFIPFIKNYKSIKKIVAPIIKEIVKIKKCVVVFDDIERCKLDVYELFGYINELVEHNEVKAILVANEEKIVDEKDKYCEIKEKLIGRTIEYKPEFDLIYENIIDKYLKEEKLKRYLKKEEQKSLILKEFNEKEHYNLRTLIYLITMYKKIFFLLENIEFDKKYVETHMRETLNYSTYISVELKIKNKIENFNFTESNEMGNIYFKDNSQKTLYGYKFINDYFQTGYLNEEKTKEILLDEMKKRKKTDEKIKENKKLSFNILYGNWWNLEDKEVDDNIKLLKEELKKNKYLPIYYKNIIIILLQLEREDFLDEKELLKFIELMEENLKSERTKIDYIDSYRNGNIGIFIEDPKIKEKYDRLTKKLIDIIDKNNEKQEKKTFLEEYEWNEEFINKCSVYNNTFLVSKKFLFYEDVEELIKKLNRVKKPFNIYCLIEGIRKIYSFSNVNEYYKNDIPNLELLISKLRSQIENISKESKTKRMALKELQNKLEDYLNRIKK</sequence>
<keyword evidence="1" id="KW-0175">Coiled coil</keyword>
<dbReference type="Proteomes" id="UP000004650">
    <property type="component" value="Unassembled WGS sequence"/>
</dbReference>
<feature type="domain" description="KAP NTPase" evidence="2">
    <location>
        <begin position="23"/>
        <end position="266"/>
    </location>
</feature>
<gene>
    <name evidence="3" type="ORF">PSAG_01974</name>
</gene>
<dbReference type="AlphaFoldDB" id="D6BIE1"/>
<proteinExistence type="predicted"/>
<dbReference type="InterPro" id="IPR011646">
    <property type="entry name" value="KAP_P-loop"/>
</dbReference>
<dbReference type="Pfam" id="PF07693">
    <property type="entry name" value="KAP_NTPase"/>
    <property type="match status" value="1"/>
</dbReference>
<dbReference type="InterPro" id="IPR027417">
    <property type="entry name" value="P-loop_NTPase"/>
</dbReference>
<evidence type="ECO:0000256" key="1">
    <source>
        <dbReference type="SAM" id="Coils"/>
    </source>
</evidence>
<dbReference type="EMBL" id="ACDS02000093">
    <property type="protein sequence ID" value="EFD81938.1"/>
    <property type="molecule type" value="Genomic_DNA"/>
</dbReference>
<accession>D6BIE1</accession>